<dbReference type="GO" id="GO:0004642">
    <property type="term" value="F:phosphoribosylformylglycinamidine synthase activity"/>
    <property type="evidence" value="ECO:0007669"/>
    <property type="project" value="UniProtKB-EC"/>
</dbReference>
<dbReference type="OrthoDB" id="9804441at2"/>
<dbReference type="GO" id="GO:0005524">
    <property type="term" value="F:ATP binding"/>
    <property type="evidence" value="ECO:0007669"/>
    <property type="project" value="UniProtKB-KW"/>
</dbReference>
<keyword evidence="9" id="KW-1185">Reference proteome</keyword>
<dbReference type="GO" id="GO:0006189">
    <property type="term" value="P:'de novo' IMP biosynthetic process"/>
    <property type="evidence" value="ECO:0007669"/>
    <property type="project" value="InterPro"/>
</dbReference>
<dbReference type="Proteomes" id="UP000437748">
    <property type="component" value="Unassembled WGS sequence"/>
</dbReference>
<gene>
    <name evidence="8" type="ORF">GCL60_15195</name>
</gene>
<evidence type="ECO:0000256" key="2">
    <source>
        <dbReference type="ARBA" id="ARBA00022598"/>
    </source>
</evidence>
<dbReference type="GO" id="GO:0016787">
    <property type="term" value="F:hydrolase activity"/>
    <property type="evidence" value="ECO:0007669"/>
    <property type="project" value="UniProtKB-KW"/>
</dbReference>
<dbReference type="EC" id="6.3.5.3" evidence="8"/>
<dbReference type="PROSITE" id="PS51273">
    <property type="entry name" value="GATASE_TYPE_1"/>
    <property type="match status" value="1"/>
</dbReference>
<reference evidence="8 9" key="1">
    <citation type="submission" date="2019-10" db="EMBL/GenBank/DDBJ databases">
        <title>New species of Slilvanegrellaceae.</title>
        <authorList>
            <person name="Pitt A."/>
            <person name="Hahn M.W."/>
        </authorList>
    </citation>
    <scope>NUCLEOTIDE SEQUENCE [LARGE SCALE GENOMIC DNA]</scope>
    <source>
        <strain evidence="8 9">SP-Ram-0.45-NSY-1</strain>
    </source>
</reference>
<evidence type="ECO:0000256" key="6">
    <source>
        <dbReference type="ARBA" id="ARBA00022840"/>
    </source>
</evidence>
<evidence type="ECO:0000256" key="3">
    <source>
        <dbReference type="ARBA" id="ARBA00022741"/>
    </source>
</evidence>
<dbReference type="SMART" id="SM01211">
    <property type="entry name" value="GATase_5"/>
    <property type="match status" value="1"/>
</dbReference>
<keyword evidence="4" id="KW-0658">Purine biosynthesis</keyword>
<dbReference type="AlphaFoldDB" id="A0A6N6VPV8"/>
<dbReference type="EMBL" id="WFLM01000006">
    <property type="protein sequence ID" value="KAB8036473.1"/>
    <property type="molecule type" value="Genomic_DNA"/>
</dbReference>
<dbReference type="Pfam" id="PF13507">
    <property type="entry name" value="GATase_5"/>
    <property type="match status" value="2"/>
</dbReference>
<keyword evidence="3" id="KW-0547">Nucleotide-binding</keyword>
<keyword evidence="2 8" id="KW-0436">Ligase</keyword>
<name>A0A6N6VPV8_9BACT</name>
<keyword evidence="1" id="KW-0963">Cytoplasm</keyword>
<dbReference type="RefSeq" id="WP_153421600.1">
    <property type="nucleotide sequence ID" value="NZ_WFLM01000006.1"/>
</dbReference>
<evidence type="ECO:0000256" key="5">
    <source>
        <dbReference type="ARBA" id="ARBA00022801"/>
    </source>
</evidence>
<sequence length="265" mass="29373">MKKKTLIPVFPGTNCEKESLLWISNNLDTEAEFLDLEKHSTLTANEIDAIFIPGGFSYGDYLRAGAIASRTKEMAFIKEKSKENIPILGICNGFQILCETGLLPGALIKNITRQHHHFPVSIKIDPSFLDSNNAENKCVWIPKFNSINLEKVKKTFSNEFLIPMSCGMGNWLPPLNETDKINAEKNAVVYYNHNENGSYKSIAGITNESGTIFGMMPHPERASDSFVGGTEGLLFLLGISQSRKIKIKAGSPLEKFSENINRGVS</sequence>
<evidence type="ECO:0000313" key="9">
    <source>
        <dbReference type="Proteomes" id="UP000437748"/>
    </source>
</evidence>
<dbReference type="InterPro" id="IPR029062">
    <property type="entry name" value="Class_I_gatase-like"/>
</dbReference>
<dbReference type="Gene3D" id="3.40.50.880">
    <property type="match status" value="1"/>
</dbReference>
<dbReference type="InterPro" id="IPR010075">
    <property type="entry name" value="PRibForGlyAmidine_synth_PurQ"/>
</dbReference>
<protein>
    <submittedName>
        <fullName evidence="8">Phosphoribosylformylglycinamidine synthase I</fullName>
        <ecNumber evidence="8">6.3.5.3</ecNumber>
    </submittedName>
</protein>
<keyword evidence="7" id="KW-0315">Glutamine amidotransferase</keyword>
<evidence type="ECO:0000256" key="4">
    <source>
        <dbReference type="ARBA" id="ARBA00022755"/>
    </source>
</evidence>
<comment type="caution">
    <text evidence="8">The sequence shown here is derived from an EMBL/GenBank/DDBJ whole genome shotgun (WGS) entry which is preliminary data.</text>
</comment>
<accession>A0A6N6VPV8</accession>
<dbReference type="PANTHER" id="PTHR47552">
    <property type="entry name" value="PHOSPHORIBOSYLFORMYLGLYCINAMIDINE SYNTHASE SUBUNIT PURQ"/>
    <property type="match status" value="1"/>
</dbReference>
<keyword evidence="5" id="KW-0378">Hydrolase</keyword>
<evidence type="ECO:0000313" key="8">
    <source>
        <dbReference type="EMBL" id="KAB8036473.1"/>
    </source>
</evidence>
<proteinExistence type="predicted"/>
<evidence type="ECO:0000256" key="1">
    <source>
        <dbReference type="ARBA" id="ARBA00022490"/>
    </source>
</evidence>
<dbReference type="SUPFAM" id="SSF52317">
    <property type="entry name" value="Class I glutamine amidotransferase-like"/>
    <property type="match status" value="1"/>
</dbReference>
<dbReference type="PANTHER" id="PTHR47552:SF1">
    <property type="entry name" value="PHOSPHORIBOSYLFORMYLGLYCINAMIDINE SYNTHASE SUBUNIT PURQ"/>
    <property type="match status" value="1"/>
</dbReference>
<keyword evidence="6" id="KW-0067">ATP-binding</keyword>
<evidence type="ECO:0000256" key="7">
    <source>
        <dbReference type="ARBA" id="ARBA00022962"/>
    </source>
</evidence>
<organism evidence="8 9">
    <name type="scientific">Silvanigrella paludirubra</name>
    <dbReference type="NCBI Taxonomy" id="2499159"/>
    <lineage>
        <taxon>Bacteria</taxon>
        <taxon>Pseudomonadati</taxon>
        <taxon>Bdellovibrionota</taxon>
        <taxon>Oligoflexia</taxon>
        <taxon>Silvanigrellales</taxon>
        <taxon>Silvanigrellaceae</taxon>
        <taxon>Silvanigrella</taxon>
    </lineage>
</organism>